<dbReference type="EMBL" id="PVWK01000158">
    <property type="protein sequence ID" value="PSB23829.1"/>
    <property type="molecule type" value="Genomic_DNA"/>
</dbReference>
<evidence type="ECO:0000259" key="10">
    <source>
        <dbReference type="PROSITE" id="PS50928"/>
    </source>
</evidence>
<dbReference type="SUPFAM" id="SSF161098">
    <property type="entry name" value="MetI-like"/>
    <property type="match status" value="1"/>
</dbReference>
<evidence type="ECO:0000256" key="3">
    <source>
        <dbReference type="ARBA" id="ARBA00022448"/>
    </source>
</evidence>
<gene>
    <name evidence="11" type="primary">pstA</name>
    <name evidence="11" type="ORF">C7B82_29005</name>
</gene>
<keyword evidence="12" id="KW-1185">Reference proteome</keyword>
<keyword evidence="7 9" id="KW-1133">Transmembrane helix</keyword>
<feature type="transmembrane region" description="Helical" evidence="9">
    <location>
        <begin position="285"/>
        <end position="307"/>
    </location>
</feature>
<keyword evidence="6 9" id="KW-0812">Transmembrane</keyword>
<dbReference type="GO" id="GO:0005315">
    <property type="term" value="F:phosphate transmembrane transporter activity"/>
    <property type="evidence" value="ECO:0007669"/>
    <property type="project" value="InterPro"/>
</dbReference>
<dbReference type="Gene3D" id="1.10.3720.10">
    <property type="entry name" value="MetI-like"/>
    <property type="match status" value="1"/>
</dbReference>
<organism evidence="11 12">
    <name type="scientific">Stenomitos frigidus ULC18</name>
    <dbReference type="NCBI Taxonomy" id="2107698"/>
    <lineage>
        <taxon>Bacteria</taxon>
        <taxon>Bacillati</taxon>
        <taxon>Cyanobacteriota</taxon>
        <taxon>Cyanophyceae</taxon>
        <taxon>Leptolyngbyales</taxon>
        <taxon>Leptolyngbyaceae</taxon>
        <taxon>Stenomitos</taxon>
    </lineage>
</organism>
<comment type="subcellular location">
    <subcellularLocation>
        <location evidence="1 9">Cell membrane</location>
        <topology evidence="1 9">Multi-pass membrane protein</topology>
    </subcellularLocation>
</comment>
<keyword evidence="4 9" id="KW-1003">Cell membrane</keyword>
<evidence type="ECO:0000313" key="11">
    <source>
        <dbReference type="EMBL" id="PSB23829.1"/>
    </source>
</evidence>
<dbReference type="InterPro" id="IPR035906">
    <property type="entry name" value="MetI-like_sf"/>
</dbReference>
<evidence type="ECO:0000256" key="1">
    <source>
        <dbReference type="ARBA" id="ARBA00004651"/>
    </source>
</evidence>
<reference evidence="12" key="1">
    <citation type="submission" date="2018-02" db="EMBL/GenBank/DDBJ databases">
        <authorList>
            <person name="Moore K."/>
            <person name="Momper L."/>
        </authorList>
    </citation>
    <scope>NUCLEOTIDE SEQUENCE [LARGE SCALE GENOMIC DNA]</scope>
    <source>
        <strain evidence="12">ULC18</strain>
    </source>
</reference>
<dbReference type="InterPro" id="IPR051408">
    <property type="entry name" value="Phosphate_transprt_permease"/>
</dbReference>
<dbReference type="GO" id="GO:0035435">
    <property type="term" value="P:phosphate ion transmembrane transport"/>
    <property type="evidence" value="ECO:0007669"/>
    <property type="project" value="InterPro"/>
</dbReference>
<reference evidence="11 12" key="2">
    <citation type="submission" date="2018-03" db="EMBL/GenBank/DDBJ databases">
        <title>The ancient ancestry and fast evolution of plastids.</title>
        <authorList>
            <person name="Moore K.R."/>
            <person name="Magnabosco C."/>
            <person name="Momper L."/>
            <person name="Gold D.A."/>
            <person name="Bosak T."/>
            <person name="Fournier G.P."/>
        </authorList>
    </citation>
    <scope>NUCLEOTIDE SEQUENCE [LARGE SCALE GENOMIC DNA]</scope>
    <source>
        <strain evidence="11 12">ULC18</strain>
    </source>
</reference>
<feature type="transmembrane region" description="Helical" evidence="9">
    <location>
        <begin position="26"/>
        <end position="55"/>
    </location>
</feature>
<dbReference type="NCBIfam" id="TIGR00974">
    <property type="entry name" value="3a0107s02c"/>
    <property type="match status" value="1"/>
</dbReference>
<feature type="transmembrane region" description="Helical" evidence="9">
    <location>
        <begin position="83"/>
        <end position="109"/>
    </location>
</feature>
<evidence type="ECO:0000256" key="5">
    <source>
        <dbReference type="ARBA" id="ARBA00022592"/>
    </source>
</evidence>
<comment type="similarity">
    <text evidence="2 9">Belongs to the binding-protein-dependent transport system permease family. CysTW subfamily.</text>
</comment>
<evidence type="ECO:0000256" key="6">
    <source>
        <dbReference type="ARBA" id="ARBA00022692"/>
    </source>
</evidence>
<dbReference type="Proteomes" id="UP000239576">
    <property type="component" value="Unassembled WGS sequence"/>
</dbReference>
<dbReference type="GO" id="GO:0005886">
    <property type="term" value="C:plasma membrane"/>
    <property type="evidence" value="ECO:0007669"/>
    <property type="project" value="UniProtKB-SubCell"/>
</dbReference>
<dbReference type="PROSITE" id="PS50928">
    <property type="entry name" value="ABC_TM1"/>
    <property type="match status" value="1"/>
</dbReference>
<feature type="domain" description="ABC transmembrane type-1" evidence="10">
    <location>
        <begin position="84"/>
        <end position="304"/>
    </location>
</feature>
<evidence type="ECO:0000256" key="2">
    <source>
        <dbReference type="ARBA" id="ARBA00007069"/>
    </source>
</evidence>
<evidence type="ECO:0000256" key="4">
    <source>
        <dbReference type="ARBA" id="ARBA00022475"/>
    </source>
</evidence>
<dbReference type="Pfam" id="PF00528">
    <property type="entry name" value="BPD_transp_1"/>
    <property type="match status" value="1"/>
</dbReference>
<dbReference type="PANTHER" id="PTHR42922">
    <property type="entry name" value="PHOSPHATE TRANSPORT SYSTEM PERMEASE PROTEIN PSTA"/>
    <property type="match status" value="1"/>
</dbReference>
<accession>A0A2T1DTJ9</accession>
<evidence type="ECO:0000256" key="7">
    <source>
        <dbReference type="ARBA" id="ARBA00022989"/>
    </source>
</evidence>
<feature type="transmembrane region" description="Helical" evidence="9">
    <location>
        <begin position="151"/>
        <end position="170"/>
    </location>
</feature>
<dbReference type="PANTHER" id="PTHR42922:SF1">
    <property type="entry name" value="PHOSPHATE TRANSPORT SYSTEM PERMEASE PROTEIN PSTA"/>
    <property type="match status" value="1"/>
</dbReference>
<dbReference type="CDD" id="cd06261">
    <property type="entry name" value="TM_PBP2"/>
    <property type="match status" value="1"/>
</dbReference>
<evidence type="ECO:0000256" key="8">
    <source>
        <dbReference type="ARBA" id="ARBA00023136"/>
    </source>
</evidence>
<keyword evidence="3" id="KW-0813">Transport</keyword>
<keyword evidence="5" id="KW-0592">Phosphate transport</keyword>
<name>A0A2T1DTJ9_9CYAN</name>
<dbReference type="AlphaFoldDB" id="A0A2T1DTJ9"/>
<keyword evidence="8 9" id="KW-0472">Membrane</keyword>
<proteinExistence type="inferred from homology"/>
<feature type="transmembrane region" description="Helical" evidence="9">
    <location>
        <begin position="202"/>
        <end position="223"/>
    </location>
</feature>
<evidence type="ECO:0000313" key="12">
    <source>
        <dbReference type="Proteomes" id="UP000239576"/>
    </source>
</evidence>
<sequence length="312" mass="32661">MTNPDLANDPLAERNMRRAPTSPRTLFSSVMTVVACVCAAIALVPLVAVLSYVLINGFARLGPALFVQLPPAPGLAGGGFGNAFLGTLTTVGISAALSIPFGVMAAIYLSEFARGTKLADVIDFFTNVLSGVPSIVVGAFAYSLVVLATGRFSAVAGGIALSVLMLPTIVRTSAEALEAVSNDYRQAAVGLGATRIQTTLQIVLPAAIPSILTGVMLAVARAAGETAPVLFTASFSRYWNSGLSLNPVNVNPATYLTNGIWEPTATMSRLVFDFATAPYKNQQELAWAGSLVLVALVLITSILSRWITKRRK</sequence>
<protein>
    <recommendedName>
        <fullName evidence="9">Phosphate transport system permease protein PstA</fullName>
    </recommendedName>
</protein>
<dbReference type="InterPro" id="IPR000515">
    <property type="entry name" value="MetI-like"/>
</dbReference>
<dbReference type="RefSeq" id="WP_106260616.1">
    <property type="nucleotide sequence ID" value="NZ_CAWNSW010000147.1"/>
</dbReference>
<comment type="caution">
    <text evidence="11">The sequence shown here is derived from an EMBL/GenBank/DDBJ whole genome shotgun (WGS) entry which is preliminary data.</text>
</comment>
<dbReference type="InterPro" id="IPR005672">
    <property type="entry name" value="Phosphate_PstA"/>
</dbReference>
<evidence type="ECO:0000256" key="9">
    <source>
        <dbReference type="RuleBase" id="RU363043"/>
    </source>
</evidence>
<dbReference type="OrthoDB" id="9807065at2"/>
<feature type="transmembrane region" description="Helical" evidence="9">
    <location>
        <begin position="121"/>
        <end position="145"/>
    </location>
</feature>